<dbReference type="RefSeq" id="WP_145101325.1">
    <property type="nucleotide sequence ID" value="NZ_CP036348.1"/>
</dbReference>
<gene>
    <name evidence="3" type="ORF">Poly24_48250</name>
</gene>
<evidence type="ECO:0008006" key="5">
    <source>
        <dbReference type="Google" id="ProtNLM"/>
    </source>
</evidence>
<feature type="compositionally biased region" description="Polar residues" evidence="1">
    <location>
        <begin position="268"/>
        <end position="285"/>
    </location>
</feature>
<dbReference type="EMBL" id="CP036348">
    <property type="protein sequence ID" value="QDV71092.1"/>
    <property type="molecule type" value="Genomic_DNA"/>
</dbReference>
<reference evidence="3 4" key="1">
    <citation type="submission" date="2019-02" db="EMBL/GenBank/DDBJ databases">
        <title>Deep-cultivation of Planctomycetes and their phenomic and genomic characterization uncovers novel biology.</title>
        <authorList>
            <person name="Wiegand S."/>
            <person name="Jogler M."/>
            <person name="Boedeker C."/>
            <person name="Pinto D."/>
            <person name="Vollmers J."/>
            <person name="Rivas-Marin E."/>
            <person name="Kohn T."/>
            <person name="Peeters S.H."/>
            <person name="Heuer A."/>
            <person name="Rast P."/>
            <person name="Oberbeckmann S."/>
            <person name="Bunk B."/>
            <person name="Jeske O."/>
            <person name="Meyerdierks A."/>
            <person name="Storesund J.E."/>
            <person name="Kallscheuer N."/>
            <person name="Luecker S."/>
            <person name="Lage O.M."/>
            <person name="Pohl T."/>
            <person name="Merkel B.J."/>
            <person name="Hornburger P."/>
            <person name="Mueller R.-W."/>
            <person name="Bruemmer F."/>
            <person name="Labrenz M."/>
            <person name="Spormann A.M."/>
            <person name="Op den Camp H."/>
            <person name="Overmann J."/>
            <person name="Amann R."/>
            <person name="Jetten M.S.M."/>
            <person name="Mascher T."/>
            <person name="Medema M.H."/>
            <person name="Devos D.P."/>
            <person name="Kaster A.-K."/>
            <person name="Ovreas L."/>
            <person name="Rohde M."/>
            <person name="Galperin M.Y."/>
            <person name="Jogler C."/>
        </authorList>
    </citation>
    <scope>NUCLEOTIDE SEQUENCE [LARGE SCALE GENOMIC DNA]</scope>
    <source>
        <strain evidence="3 4">Poly24</strain>
    </source>
</reference>
<keyword evidence="4" id="KW-1185">Reference proteome</keyword>
<organism evidence="3 4">
    <name type="scientific">Rosistilla carotiformis</name>
    <dbReference type="NCBI Taxonomy" id="2528017"/>
    <lineage>
        <taxon>Bacteria</taxon>
        <taxon>Pseudomonadati</taxon>
        <taxon>Planctomycetota</taxon>
        <taxon>Planctomycetia</taxon>
        <taxon>Pirellulales</taxon>
        <taxon>Pirellulaceae</taxon>
        <taxon>Rosistilla</taxon>
    </lineage>
</organism>
<dbReference type="AlphaFoldDB" id="A0A518JZX8"/>
<evidence type="ECO:0000256" key="2">
    <source>
        <dbReference type="SAM" id="SignalP"/>
    </source>
</evidence>
<dbReference type="KEGG" id="rcf:Poly24_48250"/>
<sequence precursor="true">MLRTLCATVLTTTLSILTTAGFAAGPVDEPYTVYVSEAGSYARCGPSGEHYRTDRLIEGEALEVYLETDDGWLGIRPPETSFCWVPADQVEVDADGVSGTIIDPEAVAWIGTNLGRARKYRWQVQFQVGESVALIGSTGPDSDTESPGAWLRIVPPPGEFRWVHDSQIVKSREAMAQLQSDRRNLLASGAVPVMQPVRDESIESPRDLDVPPAPFDMEAAQQQAAAEGGSVLANADVAQVAHSEVEPRREFRSRMSVAENVRVRDMQASESEAGQDSAGGSSWTQAYRAAPPRNLPTSQNLQASATFPSDRPGATANSLQRLQMELARLMASEASPQQTESLRSQVELLLQTSGDAGERGRARLLIDRIEQYQEIAIRRDGRSMAEPDPVATVAAPVPSVPQATTYDRQGWLVEVYSSRPDAPPFALTDRDGQTLAYLSPAASINARRMLNQQVGIVGRLSNRSEGDMPHYIATQVVRLKR</sequence>
<feature type="chain" id="PRO_5022088961" description="Bacterial SH3 domain protein" evidence="2">
    <location>
        <begin position="24"/>
        <end position="481"/>
    </location>
</feature>
<protein>
    <recommendedName>
        <fullName evidence="5">Bacterial SH3 domain protein</fullName>
    </recommendedName>
</protein>
<keyword evidence="2" id="KW-0732">Signal</keyword>
<evidence type="ECO:0000256" key="1">
    <source>
        <dbReference type="SAM" id="MobiDB-lite"/>
    </source>
</evidence>
<evidence type="ECO:0000313" key="3">
    <source>
        <dbReference type="EMBL" id="QDV71092.1"/>
    </source>
</evidence>
<dbReference type="OrthoDB" id="288013at2"/>
<evidence type="ECO:0000313" key="4">
    <source>
        <dbReference type="Proteomes" id="UP000315082"/>
    </source>
</evidence>
<proteinExistence type="predicted"/>
<name>A0A518JZX8_9BACT</name>
<feature type="region of interest" description="Disordered" evidence="1">
    <location>
        <begin position="265"/>
        <end position="296"/>
    </location>
</feature>
<accession>A0A518JZX8</accession>
<dbReference type="Proteomes" id="UP000315082">
    <property type="component" value="Chromosome"/>
</dbReference>
<feature type="signal peptide" evidence="2">
    <location>
        <begin position="1"/>
        <end position="23"/>
    </location>
</feature>